<organism evidence="1 2">
    <name type="scientific">Holothuria leucospilota</name>
    <name type="common">Black long sea cucumber</name>
    <name type="synonym">Mertensiothuria leucospilota</name>
    <dbReference type="NCBI Taxonomy" id="206669"/>
    <lineage>
        <taxon>Eukaryota</taxon>
        <taxon>Metazoa</taxon>
        <taxon>Echinodermata</taxon>
        <taxon>Eleutherozoa</taxon>
        <taxon>Echinozoa</taxon>
        <taxon>Holothuroidea</taxon>
        <taxon>Aspidochirotacea</taxon>
        <taxon>Aspidochirotida</taxon>
        <taxon>Holothuriidae</taxon>
        <taxon>Holothuria</taxon>
    </lineage>
</organism>
<sequence>MSELPAAPWTEVSIDFSGPFPSGDYLLVITDDYSRYPIVEITKSTSAKASFLILDNIFHLFESHKWSKQITDHLSKDMSFVNLLSTLVFDTGK</sequence>
<dbReference type="GO" id="GO:0003676">
    <property type="term" value="F:nucleic acid binding"/>
    <property type="evidence" value="ECO:0007669"/>
    <property type="project" value="InterPro"/>
</dbReference>
<dbReference type="InterPro" id="IPR012337">
    <property type="entry name" value="RNaseH-like_sf"/>
</dbReference>
<evidence type="ECO:0000313" key="1">
    <source>
        <dbReference type="EMBL" id="KAJ8027735.1"/>
    </source>
</evidence>
<reference evidence="1" key="1">
    <citation type="submission" date="2021-10" db="EMBL/GenBank/DDBJ databases">
        <title>Tropical sea cucumber genome reveals ecological adaptation and Cuvierian tubules defense mechanism.</title>
        <authorList>
            <person name="Chen T."/>
        </authorList>
    </citation>
    <scope>NUCLEOTIDE SEQUENCE</scope>
    <source>
        <strain evidence="1">Nanhai2018</strain>
        <tissue evidence="1">Muscle</tissue>
    </source>
</reference>
<dbReference type="InterPro" id="IPR036397">
    <property type="entry name" value="RNaseH_sf"/>
</dbReference>
<evidence type="ECO:0000313" key="2">
    <source>
        <dbReference type="Proteomes" id="UP001152320"/>
    </source>
</evidence>
<keyword evidence="2" id="KW-1185">Reference proteome</keyword>
<dbReference type="EMBL" id="JAIZAY010000015">
    <property type="protein sequence ID" value="KAJ8027735.1"/>
    <property type="molecule type" value="Genomic_DNA"/>
</dbReference>
<proteinExistence type="predicted"/>
<gene>
    <name evidence="1" type="ORF">HOLleu_29774</name>
</gene>
<accession>A0A9Q1GZM0</accession>
<dbReference type="Proteomes" id="UP001152320">
    <property type="component" value="Chromosome 15"/>
</dbReference>
<protein>
    <submittedName>
        <fullName evidence="1">Uncharacterized protein</fullName>
    </submittedName>
</protein>
<dbReference type="Gene3D" id="3.30.420.10">
    <property type="entry name" value="Ribonuclease H-like superfamily/Ribonuclease H"/>
    <property type="match status" value="1"/>
</dbReference>
<dbReference type="OrthoDB" id="5983107at2759"/>
<comment type="caution">
    <text evidence="1">The sequence shown here is derived from an EMBL/GenBank/DDBJ whole genome shotgun (WGS) entry which is preliminary data.</text>
</comment>
<name>A0A9Q1GZM0_HOLLE</name>
<dbReference type="SUPFAM" id="SSF53098">
    <property type="entry name" value="Ribonuclease H-like"/>
    <property type="match status" value="1"/>
</dbReference>
<dbReference type="AlphaFoldDB" id="A0A9Q1GZM0"/>